<dbReference type="GO" id="GO:0005886">
    <property type="term" value="C:plasma membrane"/>
    <property type="evidence" value="ECO:0007669"/>
    <property type="project" value="UniProtKB-SubCell"/>
</dbReference>
<evidence type="ECO:0000313" key="11">
    <source>
        <dbReference type="Proteomes" id="UP000641454"/>
    </source>
</evidence>
<keyword evidence="3" id="KW-1003">Cell membrane</keyword>
<comment type="caution">
    <text evidence="10">The sequence shown here is derived from an EMBL/GenBank/DDBJ whole genome shotgun (WGS) entry which is preliminary data.</text>
</comment>
<sequence>MSTTNLSLDQIQNFEGKYPKQLWYLFLVEMWERFCFYGMRGVLTFFMVDQLLLNDAAANLQYGAIQAFVYAFTFIGGIFADKILGFRKSLFFGGIVMILGNLLIAFSPIDLFYYGMAFSIIGTGFFKPNISSMVGELYHESDPRRDAGYGMFYAGINIGGLLGGALCIYLGKFYSWKLCFLAAAIVMILGLLTFLFTKKHLGPIGDSPLISLDASKRKVREVAVYIGSLLCIPFIFIMVKNTDYTDYFMYSIGIIAMVYFGFEVVKLKQINLQKKLIAAFLFIFFYLLFNAIFEQSGGSLSLFAKDNLDDNLLFFKIDPNVVNNSSNSLFVIIFSPLVGLLWLWLAKKKIEPNTVIKFGIGFLFLGASFYLFYYTRFFADVNGITSLNLFTFAYLVTTLGELCLGPIGMSIITKLSPKKLFGMMMGLWFLASAFGQFFAGKLGAEMSNANNGITLVSKLQSYTEGYYDLAIYSIIAGVILIVSAPLIKKLMQEVK</sequence>
<dbReference type="NCBIfam" id="TIGR00924">
    <property type="entry name" value="yjdL_sub1_fam"/>
    <property type="match status" value="1"/>
</dbReference>
<gene>
    <name evidence="10" type="ORF">H8R25_02975</name>
</gene>
<feature type="transmembrane region" description="Helical" evidence="9">
    <location>
        <begin position="328"/>
        <end position="346"/>
    </location>
</feature>
<protein>
    <submittedName>
        <fullName evidence="10">Peptide MFS transporter</fullName>
    </submittedName>
</protein>
<feature type="transmembrane region" description="Helical" evidence="9">
    <location>
        <begin position="22"/>
        <end position="48"/>
    </location>
</feature>
<dbReference type="RefSeq" id="WP_187017093.1">
    <property type="nucleotide sequence ID" value="NZ_JACRUK010000004.1"/>
</dbReference>
<feature type="transmembrane region" description="Helical" evidence="9">
    <location>
        <begin position="89"/>
        <end position="106"/>
    </location>
</feature>
<feature type="transmembrane region" description="Helical" evidence="9">
    <location>
        <begin position="60"/>
        <end position="80"/>
    </location>
</feature>
<proteinExistence type="inferred from homology"/>
<keyword evidence="7 9" id="KW-0472">Membrane</keyword>
<comment type="similarity">
    <text evidence="8">Belongs to the major facilitator superfamily. Proton-dependent oligopeptide transporter (POT/PTR) (TC 2.A.17) family.</text>
</comment>
<keyword evidence="4 8" id="KW-0812">Transmembrane</keyword>
<evidence type="ECO:0000313" key="10">
    <source>
        <dbReference type="EMBL" id="MBC5843401.1"/>
    </source>
</evidence>
<evidence type="ECO:0000256" key="5">
    <source>
        <dbReference type="ARBA" id="ARBA00022856"/>
    </source>
</evidence>
<feature type="transmembrane region" description="Helical" evidence="9">
    <location>
        <begin position="469"/>
        <end position="487"/>
    </location>
</feature>
<feature type="transmembrane region" description="Helical" evidence="9">
    <location>
        <begin position="180"/>
        <end position="201"/>
    </location>
</feature>
<dbReference type="CDD" id="cd17346">
    <property type="entry name" value="MFS_DtpA_like"/>
    <property type="match status" value="1"/>
</dbReference>
<dbReference type="PROSITE" id="PS01023">
    <property type="entry name" value="PTR2_2"/>
    <property type="match status" value="1"/>
</dbReference>
<dbReference type="InterPro" id="IPR018456">
    <property type="entry name" value="PTR2_symporter_CS"/>
</dbReference>
<evidence type="ECO:0000256" key="7">
    <source>
        <dbReference type="ARBA" id="ARBA00023136"/>
    </source>
</evidence>
<feature type="transmembrane region" description="Helical" evidence="9">
    <location>
        <begin position="358"/>
        <end position="375"/>
    </location>
</feature>
<keyword evidence="2 8" id="KW-0813">Transport</keyword>
<dbReference type="Pfam" id="PF00854">
    <property type="entry name" value="PTR2"/>
    <property type="match status" value="1"/>
</dbReference>
<dbReference type="InterPro" id="IPR050171">
    <property type="entry name" value="MFS_Transporters"/>
</dbReference>
<evidence type="ECO:0000256" key="4">
    <source>
        <dbReference type="ARBA" id="ARBA00022692"/>
    </source>
</evidence>
<evidence type="ECO:0000256" key="1">
    <source>
        <dbReference type="ARBA" id="ARBA00004651"/>
    </source>
</evidence>
<feature type="transmembrane region" description="Helical" evidence="9">
    <location>
        <begin position="276"/>
        <end position="293"/>
    </location>
</feature>
<organism evidence="10 11">
    <name type="scientific">Flavobacterium muglaense</name>
    <dbReference type="NCBI Taxonomy" id="2764716"/>
    <lineage>
        <taxon>Bacteria</taxon>
        <taxon>Pseudomonadati</taxon>
        <taxon>Bacteroidota</taxon>
        <taxon>Flavobacteriia</taxon>
        <taxon>Flavobacteriales</taxon>
        <taxon>Flavobacteriaceae</taxon>
        <taxon>Flavobacterium</taxon>
    </lineage>
</organism>
<dbReference type="GO" id="GO:0006857">
    <property type="term" value="P:oligopeptide transport"/>
    <property type="evidence" value="ECO:0007669"/>
    <property type="project" value="InterPro"/>
</dbReference>
<dbReference type="EMBL" id="JACRUL010000004">
    <property type="protein sequence ID" value="MBC5843401.1"/>
    <property type="molecule type" value="Genomic_DNA"/>
</dbReference>
<keyword evidence="5" id="KW-0571">Peptide transport</keyword>
<evidence type="ECO:0000256" key="8">
    <source>
        <dbReference type="RuleBase" id="RU003755"/>
    </source>
</evidence>
<keyword evidence="11" id="KW-1185">Reference proteome</keyword>
<evidence type="ECO:0000256" key="2">
    <source>
        <dbReference type="ARBA" id="ARBA00022448"/>
    </source>
</evidence>
<feature type="transmembrane region" description="Helical" evidence="9">
    <location>
        <begin position="387"/>
        <end position="408"/>
    </location>
</feature>
<dbReference type="PANTHER" id="PTHR23517">
    <property type="entry name" value="RESISTANCE PROTEIN MDTM, PUTATIVE-RELATED-RELATED"/>
    <property type="match status" value="1"/>
</dbReference>
<dbReference type="InterPro" id="IPR036259">
    <property type="entry name" value="MFS_trans_sf"/>
</dbReference>
<dbReference type="SUPFAM" id="SSF103473">
    <property type="entry name" value="MFS general substrate transporter"/>
    <property type="match status" value="1"/>
</dbReference>
<feature type="transmembrane region" description="Helical" evidence="9">
    <location>
        <begin position="151"/>
        <end position="174"/>
    </location>
</feature>
<feature type="transmembrane region" description="Helical" evidence="9">
    <location>
        <begin position="222"/>
        <end position="241"/>
    </location>
</feature>
<evidence type="ECO:0000256" key="3">
    <source>
        <dbReference type="ARBA" id="ARBA00022475"/>
    </source>
</evidence>
<dbReference type="Proteomes" id="UP000641454">
    <property type="component" value="Unassembled WGS sequence"/>
</dbReference>
<dbReference type="InterPro" id="IPR000109">
    <property type="entry name" value="POT_fam"/>
</dbReference>
<reference evidence="10 11" key="1">
    <citation type="submission" date="2020-08" db="EMBL/GenBank/DDBJ databases">
        <title>Description of novel Flavobacterium F-392 isolate.</title>
        <authorList>
            <person name="Saticioglu I.B."/>
            <person name="Duman M."/>
            <person name="Altun S."/>
        </authorList>
    </citation>
    <scope>NUCLEOTIDE SEQUENCE [LARGE SCALE GENOMIC DNA]</scope>
    <source>
        <strain evidence="10 11">F-392</strain>
    </source>
</reference>
<name>A0A923SED4_9FLAO</name>
<dbReference type="GO" id="GO:1904680">
    <property type="term" value="F:peptide transmembrane transporter activity"/>
    <property type="evidence" value="ECO:0007669"/>
    <property type="project" value="InterPro"/>
</dbReference>
<accession>A0A923SED4</accession>
<dbReference type="PANTHER" id="PTHR23517:SF15">
    <property type="entry name" value="PROTON-DEPENDENT OLIGOPEPTIDE FAMILY TRANSPORT PROTEIN"/>
    <property type="match status" value="1"/>
</dbReference>
<evidence type="ECO:0000256" key="6">
    <source>
        <dbReference type="ARBA" id="ARBA00022989"/>
    </source>
</evidence>
<feature type="transmembrane region" description="Helical" evidence="9">
    <location>
        <begin position="420"/>
        <end position="439"/>
    </location>
</feature>
<evidence type="ECO:0000256" key="9">
    <source>
        <dbReference type="SAM" id="Phobius"/>
    </source>
</evidence>
<keyword evidence="6 9" id="KW-1133">Transmembrane helix</keyword>
<dbReference type="Gene3D" id="1.20.1250.20">
    <property type="entry name" value="MFS general substrate transporter like domains"/>
    <property type="match status" value="1"/>
</dbReference>
<dbReference type="InterPro" id="IPR005279">
    <property type="entry name" value="Dipep/tripep_permease"/>
</dbReference>
<comment type="subcellular location">
    <subcellularLocation>
        <location evidence="1">Cell membrane</location>
        <topology evidence="1">Multi-pass membrane protein</topology>
    </subcellularLocation>
    <subcellularLocation>
        <location evidence="8">Membrane</location>
        <topology evidence="8">Multi-pass membrane protein</topology>
    </subcellularLocation>
</comment>
<keyword evidence="5" id="KW-0653">Protein transport</keyword>
<dbReference type="AlphaFoldDB" id="A0A923SED4"/>